<dbReference type="RefSeq" id="WP_156272382.1">
    <property type="nucleotide sequence ID" value="NZ_CP046244.1"/>
</dbReference>
<sequence>MANISKLSLAALRDWLLSQVREQVFWHNSKSDGTGTMVASVMVYIPRFRVPAGIWEGWPPVEIKSPGFWFDKYPCSQPDATSQSRGSTSPNSPGLVAAVSQAGVVPWTDINQPNSKIVCSNRKINGRSCHLITLEEARAVMFVKELIGHVLYGNNYWGRDYRDPASWEYYGEPDPVVASYTKQYSPTGYSRVLTGTGPNKWAHNGLAIGGAMDFISFWQWTDFEITDGRYQAVKKAAINDVDGITAADTAIVIDGVEKPEFWPVNNGLVLIKAEGTNTDEYVIYDSFVDNGDGTYTLSGCQRGQKGTAASAHANDALVQQITDYCVIPGGWTAKIADAGLDNTANPATFTYSDLVLGPGGANPAVNDVLQCQNEQLIITAVNGNSITVSRGANGSTVAAHAQGIGIARISPQMTNDNVAATGDYGAYQFNRIVSFRTEPELLALGLPASVSSGGSSRFGDGFWLRVYGQRAGLVGGDWANGSNVARGWAVNLIYPPSYANFFIAPRAALRL</sequence>
<reference evidence="1 2" key="1">
    <citation type="submission" date="2019-11" db="EMBL/GenBank/DDBJ databases">
        <title>Genome sequence of Moorella glycerini DSM11254.</title>
        <authorList>
            <person name="Poehlein A."/>
            <person name="Boeer T."/>
            <person name="Daniel R."/>
        </authorList>
    </citation>
    <scope>NUCLEOTIDE SEQUENCE [LARGE SCALE GENOMIC DNA]</scope>
    <source>
        <strain evidence="1 2">DSM 11254</strain>
    </source>
</reference>
<evidence type="ECO:0000313" key="1">
    <source>
        <dbReference type="EMBL" id="QGP91721.1"/>
    </source>
</evidence>
<protein>
    <submittedName>
        <fullName evidence="1">Uncharacterized protein</fullName>
    </submittedName>
</protein>
<evidence type="ECO:0000313" key="2">
    <source>
        <dbReference type="Proteomes" id="UP000425916"/>
    </source>
</evidence>
<proteinExistence type="predicted"/>
<keyword evidence="2" id="KW-1185">Reference proteome</keyword>
<dbReference type="OrthoDB" id="9768004at2"/>
<dbReference type="Proteomes" id="UP000425916">
    <property type="component" value="Chromosome"/>
</dbReference>
<organism evidence="1 2">
    <name type="scientific">Neomoorella glycerini</name>
    <dbReference type="NCBI Taxonomy" id="55779"/>
    <lineage>
        <taxon>Bacteria</taxon>
        <taxon>Bacillati</taxon>
        <taxon>Bacillota</taxon>
        <taxon>Clostridia</taxon>
        <taxon>Neomoorellales</taxon>
        <taxon>Neomoorellaceae</taxon>
        <taxon>Neomoorella</taxon>
    </lineage>
</organism>
<dbReference type="EMBL" id="CP046244">
    <property type="protein sequence ID" value="QGP91721.1"/>
    <property type="molecule type" value="Genomic_DNA"/>
</dbReference>
<name>A0A6I5ZQB6_9FIRM</name>
<gene>
    <name evidence="1" type="ORF">MGLY_10630</name>
</gene>
<dbReference type="AlphaFoldDB" id="A0A6I5ZQB6"/>
<accession>A0A6I5ZQB6</accession>